<gene>
    <name evidence="3" type="ORF">C0Z19_11050</name>
</gene>
<dbReference type="GO" id="GO:0015627">
    <property type="term" value="C:type II protein secretion system complex"/>
    <property type="evidence" value="ECO:0007669"/>
    <property type="project" value="TreeGrafter"/>
</dbReference>
<dbReference type="PANTHER" id="PTHR21180:SF32">
    <property type="entry name" value="ENDONUCLEASE_EXONUCLEASE_PHOSPHATASE FAMILY DOMAIN-CONTAINING PROTEIN 1"/>
    <property type="match status" value="1"/>
</dbReference>
<name>A0A2N7W655_9BURK</name>
<comment type="caution">
    <text evidence="3">The sequence shown here is derived from an EMBL/GenBank/DDBJ whole genome shotgun (WGS) entry which is preliminary data.</text>
</comment>
<dbReference type="AlphaFoldDB" id="A0A2N7W655"/>
<feature type="compositionally biased region" description="Polar residues" evidence="1">
    <location>
        <begin position="83"/>
        <end position="92"/>
    </location>
</feature>
<evidence type="ECO:0000313" key="4">
    <source>
        <dbReference type="Proteomes" id="UP000235347"/>
    </source>
</evidence>
<dbReference type="InterPro" id="IPR051675">
    <property type="entry name" value="Endo/Exo/Phosphatase_dom_1"/>
</dbReference>
<dbReference type="Gene3D" id="1.10.150.320">
    <property type="entry name" value="Photosystem II 12 kDa extrinsic protein"/>
    <property type="match status" value="1"/>
</dbReference>
<feature type="signal peptide" evidence="2">
    <location>
        <begin position="1"/>
        <end position="21"/>
    </location>
</feature>
<feature type="region of interest" description="Disordered" evidence="1">
    <location>
        <begin position="82"/>
        <end position="156"/>
    </location>
</feature>
<feature type="compositionally biased region" description="Low complexity" evidence="1">
    <location>
        <begin position="95"/>
        <end position="138"/>
    </location>
</feature>
<dbReference type="InterPro" id="IPR010994">
    <property type="entry name" value="RuvA_2-like"/>
</dbReference>
<organism evidence="3 4">
    <name type="scientific">Trinickia soli</name>
    <dbReference type="NCBI Taxonomy" id="380675"/>
    <lineage>
        <taxon>Bacteria</taxon>
        <taxon>Pseudomonadati</taxon>
        <taxon>Pseudomonadota</taxon>
        <taxon>Betaproteobacteria</taxon>
        <taxon>Burkholderiales</taxon>
        <taxon>Burkholderiaceae</taxon>
        <taxon>Trinickia</taxon>
    </lineage>
</organism>
<dbReference type="GO" id="GO:0015628">
    <property type="term" value="P:protein secretion by the type II secretion system"/>
    <property type="evidence" value="ECO:0007669"/>
    <property type="project" value="TreeGrafter"/>
</dbReference>
<evidence type="ECO:0000256" key="1">
    <source>
        <dbReference type="SAM" id="MobiDB-lite"/>
    </source>
</evidence>
<dbReference type="RefSeq" id="WP_102609872.1">
    <property type="nucleotide sequence ID" value="NZ_CADIKD010000002.1"/>
</dbReference>
<dbReference type="Pfam" id="PF12836">
    <property type="entry name" value="HHH_3"/>
    <property type="match status" value="1"/>
</dbReference>
<reference evidence="3 4" key="1">
    <citation type="submission" date="2018-01" db="EMBL/GenBank/DDBJ databases">
        <title>Whole genome analyses suggest that Burkholderia sensu lato contains two further novel genera in the rhizoxinica-symbiotica group Mycetohabitans gen. nov., and Trinickia gen. nov.: implications for the evolution of diazotrophy and nodulation in the Burkholderiaceae.</title>
        <authorList>
            <person name="Estrada-de los Santos P."/>
            <person name="Palmer M."/>
            <person name="Chavez-Ramirez B."/>
            <person name="Beukes C."/>
            <person name="Steenkamp E.T."/>
            <person name="Hirsch A.M."/>
            <person name="Manyaka P."/>
            <person name="Maluk M."/>
            <person name="Lafos M."/>
            <person name="Crook M."/>
            <person name="Gross E."/>
            <person name="Simon M.F."/>
            <person name="Bueno dos Reis Junior F."/>
            <person name="Poole P.S."/>
            <person name="Venter S.N."/>
            <person name="James E.K."/>
        </authorList>
    </citation>
    <scope>NUCLEOTIDE SEQUENCE [LARGE SCALE GENOMIC DNA]</scope>
    <source>
        <strain evidence="3 4">GP25-8</strain>
    </source>
</reference>
<proteinExistence type="predicted"/>
<dbReference type="SUPFAM" id="SSF47781">
    <property type="entry name" value="RuvA domain 2-like"/>
    <property type="match status" value="1"/>
</dbReference>
<protein>
    <submittedName>
        <fullName evidence="3">Competence protein ComE</fullName>
    </submittedName>
</protein>
<feature type="chain" id="PRO_5014821528" evidence="2">
    <location>
        <begin position="22"/>
        <end position="156"/>
    </location>
</feature>
<dbReference type="Proteomes" id="UP000235347">
    <property type="component" value="Unassembled WGS sequence"/>
</dbReference>
<dbReference type="PANTHER" id="PTHR21180">
    <property type="entry name" value="ENDONUCLEASE/EXONUCLEASE/PHOSPHATASE FAMILY DOMAIN-CONTAINING PROTEIN 1"/>
    <property type="match status" value="1"/>
</dbReference>
<sequence length="156" mass="15570">MLKKLALLLAALVMSISAVFAATVEVNTADQATLEALSGLGPVKSKAIIDERAKGPFKDADDLVNRVKGLGVKSVTKLEAQGLTINHSSAPPTGSGAKSKASPSSKAPAVQPSAQSSMPSPAASPASNAAAPASNAYEAKSKSKKKSAKTKAASGT</sequence>
<keyword evidence="2" id="KW-0732">Signal</keyword>
<accession>A0A2N7W655</accession>
<dbReference type="EMBL" id="PNYB01000008">
    <property type="protein sequence ID" value="PMS24869.1"/>
    <property type="molecule type" value="Genomic_DNA"/>
</dbReference>
<keyword evidence="4" id="KW-1185">Reference proteome</keyword>
<evidence type="ECO:0000256" key="2">
    <source>
        <dbReference type="SAM" id="SignalP"/>
    </source>
</evidence>
<evidence type="ECO:0000313" key="3">
    <source>
        <dbReference type="EMBL" id="PMS24869.1"/>
    </source>
</evidence>